<keyword evidence="4" id="KW-1185">Reference proteome</keyword>
<dbReference type="Proteomes" id="UP000441333">
    <property type="component" value="Unassembled WGS sequence"/>
</dbReference>
<dbReference type="InterPro" id="IPR043555">
    <property type="entry name" value="SRPX-like"/>
</dbReference>
<feature type="domain" description="HYR" evidence="2">
    <location>
        <begin position="102"/>
        <end position="186"/>
    </location>
</feature>
<gene>
    <name evidence="3" type="ORF">F6U93_00150</name>
</gene>
<accession>A0A6N6MPH3</accession>
<dbReference type="PROSITE" id="PS50825">
    <property type="entry name" value="HYR"/>
    <property type="match status" value="1"/>
</dbReference>
<name>A0A6N6MPH3_9FLAO</name>
<dbReference type="PANTHER" id="PTHR46343">
    <property type="entry name" value="HYR DOMAIN-CONTAINING PROTEIN"/>
    <property type="match status" value="1"/>
</dbReference>
<organism evidence="3 4">
    <name type="scientific">Pseudotamlana haliotis</name>
    <dbReference type="NCBI Taxonomy" id="2614804"/>
    <lineage>
        <taxon>Bacteria</taxon>
        <taxon>Pseudomonadati</taxon>
        <taxon>Bacteroidota</taxon>
        <taxon>Flavobacteriia</taxon>
        <taxon>Flavobacteriales</taxon>
        <taxon>Flavobacteriaceae</taxon>
        <taxon>Pseudotamlana</taxon>
    </lineage>
</organism>
<sequence length="368" mass="39889">MLNKINVNPQNMFFSIKVEQTITINETENPTASHPAAINVSCAGDVPLVDISVFADAADNCTATPTVAFVSDVETTPGTIIRTYSVTDTSGNYINVEQIITVNNTIAPEITCQSNITQTVGFGLDTAIVNFNTPVGTDNCAVDAVTQIAGFASGSAFPIGVTTITYEVRGAAGNSVTCSFDVIVEDEVVVDCSVDAGEDQNIDEGEQVELKASTSISGTLTWSPAESLALQILKPHIASPTETTTYTLSFKSEAGCTSEDFVTVYVTKKEEDDTKYGFSPDGDGINEFWEIDGIQKYPKNTVLIYNRWGDLVFETQGYNNTSNVFRGLANRKRNWGADQLPEGTYFFQIKIEGTHHLKKETGFLVLKR</sequence>
<proteinExistence type="predicted"/>
<comment type="caution">
    <text evidence="3">The sequence shown here is derived from an EMBL/GenBank/DDBJ whole genome shotgun (WGS) entry which is preliminary data.</text>
</comment>
<dbReference type="EMBL" id="WAAT01000001">
    <property type="protein sequence ID" value="KAB1071891.1"/>
    <property type="molecule type" value="Genomic_DNA"/>
</dbReference>
<evidence type="ECO:0000259" key="2">
    <source>
        <dbReference type="PROSITE" id="PS50825"/>
    </source>
</evidence>
<dbReference type="PANTHER" id="PTHR46343:SF2">
    <property type="entry name" value="SUSHI_VON WILLEBRAND FACTOR TYPE A_EGF_PENTRAXIN DOMAIN-CONTAINING 1"/>
    <property type="match status" value="1"/>
</dbReference>
<protein>
    <submittedName>
        <fullName evidence="3">HYR domain-containing protein</fullName>
    </submittedName>
</protein>
<dbReference type="Pfam" id="PF02494">
    <property type="entry name" value="HYR"/>
    <property type="match status" value="1"/>
</dbReference>
<dbReference type="Pfam" id="PF13585">
    <property type="entry name" value="CHU_C"/>
    <property type="match status" value="1"/>
</dbReference>
<evidence type="ECO:0000256" key="1">
    <source>
        <dbReference type="ARBA" id="ARBA00022737"/>
    </source>
</evidence>
<keyword evidence="1" id="KW-0677">Repeat</keyword>
<evidence type="ECO:0000313" key="3">
    <source>
        <dbReference type="EMBL" id="KAB1071891.1"/>
    </source>
</evidence>
<dbReference type="AlphaFoldDB" id="A0A6N6MPH3"/>
<evidence type="ECO:0000313" key="4">
    <source>
        <dbReference type="Proteomes" id="UP000441333"/>
    </source>
</evidence>
<dbReference type="NCBIfam" id="TIGR04131">
    <property type="entry name" value="Bac_Flav_CTERM"/>
    <property type="match status" value="1"/>
</dbReference>
<dbReference type="InterPro" id="IPR026341">
    <property type="entry name" value="T9SS_type_B"/>
</dbReference>
<reference evidence="3 4" key="1">
    <citation type="submission" date="2019-09" db="EMBL/GenBank/DDBJ databases">
        <authorList>
            <person name="Cao W.R."/>
        </authorList>
    </citation>
    <scope>NUCLEOTIDE SEQUENCE [LARGE SCALE GENOMIC DNA]</scope>
    <source>
        <strain evidence="3 4">B1N29</strain>
    </source>
</reference>
<dbReference type="InterPro" id="IPR003410">
    <property type="entry name" value="HYR_dom"/>
</dbReference>